<evidence type="ECO:0000256" key="12">
    <source>
        <dbReference type="SAM" id="MobiDB-lite"/>
    </source>
</evidence>
<dbReference type="Pfam" id="PF02434">
    <property type="entry name" value="Fringe"/>
    <property type="match status" value="1"/>
</dbReference>
<dbReference type="Gene3D" id="3.90.550.50">
    <property type="match status" value="1"/>
</dbReference>
<keyword evidence="5" id="KW-0328">Glycosyltransferase</keyword>
<keyword evidence="10" id="KW-1133">Transmembrane helix</keyword>
<keyword evidence="16" id="KW-1185">Reference proteome</keyword>
<evidence type="ECO:0000256" key="7">
    <source>
        <dbReference type="ARBA" id="ARBA00022692"/>
    </source>
</evidence>
<dbReference type="Proteomes" id="UP000803844">
    <property type="component" value="Unassembled WGS sequence"/>
</dbReference>
<keyword evidence="9" id="KW-0735">Signal-anchor</keyword>
<dbReference type="GO" id="GO:0016020">
    <property type="term" value="C:membrane"/>
    <property type="evidence" value="ECO:0007669"/>
    <property type="project" value="UniProtKB-SubCell"/>
</dbReference>
<evidence type="ECO:0000256" key="10">
    <source>
        <dbReference type="ARBA" id="ARBA00022989"/>
    </source>
</evidence>
<comment type="similarity">
    <text evidence="3">Belongs to the glycosyltransferase 31 family. Beta3-Gal-T subfamily.</text>
</comment>
<sequence length="533" mass="60308">MTSHRSFTIVLFAFISAVVLLITAKRLDRATWDAENFNTDHLNEFIRPATDGTSDTGNAFNASATPVFTTTATVTVTALDTEKSTGNAIPGNKNKDGSKSSLSPARDPACDGFPDTSGILLVMKTGATESYDKLPVQIMTALKCLPDFLLFSDLDQRIGGHHVRDSLDSVLSEAKEDNDDFDLYRLQQECAVDQDNCVKVLEAADSAGWNLDKYKNIHMAEKSYRLRPDYDWYVFVDADTYVSWPNMVYALRRLDPAKERYFGVPTVIGDKLFAHGGSGYVVSRGAMREFAGKNPGIANKYDVEIKDNCCGDFMFAQALNATIGILVEGFWPLSNGEKPFTTPFGHNTWCHAVGMMHHMNSEEISSFWDFERKRYRTNHKPLVFSEVYDEFISSKLRDVREDWDNASDGWFYIDTESKDHAWEDWRIRKAKKEDEKTELGKAAHASWEGCRAACLEHDDCFQFMWHNECCAMHADFKLGKPVKKEDKEKQRYISGWDVDKVKSWIAEKGDCGDRVEWPDVVKPFLEPSEGSSS</sequence>
<feature type="region of interest" description="Disordered" evidence="12">
    <location>
        <begin position="83"/>
        <end position="107"/>
    </location>
</feature>
<keyword evidence="13" id="KW-0732">Signal</keyword>
<evidence type="ECO:0000256" key="6">
    <source>
        <dbReference type="ARBA" id="ARBA00022679"/>
    </source>
</evidence>
<reference evidence="15" key="1">
    <citation type="journal article" date="2020" name="Phytopathology">
        <title>Genome sequence of the chestnut blight fungus Cryphonectria parasitica EP155: A fundamental resource for an archetypical invasive plant pathogen.</title>
        <authorList>
            <person name="Crouch J.A."/>
            <person name="Dawe A."/>
            <person name="Aerts A."/>
            <person name="Barry K."/>
            <person name="Churchill A.C.L."/>
            <person name="Grimwood J."/>
            <person name="Hillman B."/>
            <person name="Milgroom M.G."/>
            <person name="Pangilinan J."/>
            <person name="Smith M."/>
            <person name="Salamov A."/>
            <person name="Schmutz J."/>
            <person name="Yadav J."/>
            <person name="Grigoriev I.V."/>
            <person name="Nuss D."/>
        </authorList>
    </citation>
    <scope>NUCLEOTIDE SEQUENCE</scope>
    <source>
        <strain evidence="15">EP155</strain>
    </source>
</reference>
<evidence type="ECO:0000256" key="4">
    <source>
        <dbReference type="ARBA" id="ARBA00012557"/>
    </source>
</evidence>
<dbReference type="AlphaFoldDB" id="A0A9P4Y299"/>
<dbReference type="PANTHER" id="PTHR23033">
    <property type="entry name" value="BETA1,3-GALACTOSYLTRANSFERASE"/>
    <property type="match status" value="1"/>
</dbReference>
<evidence type="ECO:0000259" key="14">
    <source>
        <dbReference type="Pfam" id="PF02434"/>
    </source>
</evidence>
<protein>
    <recommendedName>
        <fullName evidence="4">N-acetylgalactosaminide beta-1,3-galactosyltransferase</fullName>
        <ecNumber evidence="4">2.4.1.122</ecNumber>
    </recommendedName>
</protein>
<name>A0A9P4Y299_CRYP1</name>
<keyword evidence="8" id="KW-0547">Nucleotide-binding</keyword>
<evidence type="ECO:0000313" key="15">
    <source>
        <dbReference type="EMBL" id="KAF3765667.1"/>
    </source>
</evidence>
<evidence type="ECO:0000256" key="9">
    <source>
        <dbReference type="ARBA" id="ARBA00022968"/>
    </source>
</evidence>
<dbReference type="OrthoDB" id="414175at2759"/>
<evidence type="ECO:0000256" key="11">
    <source>
        <dbReference type="ARBA" id="ARBA00023136"/>
    </source>
</evidence>
<organism evidence="15 16">
    <name type="scientific">Cryphonectria parasitica (strain ATCC 38755 / EP155)</name>
    <dbReference type="NCBI Taxonomy" id="660469"/>
    <lineage>
        <taxon>Eukaryota</taxon>
        <taxon>Fungi</taxon>
        <taxon>Dikarya</taxon>
        <taxon>Ascomycota</taxon>
        <taxon>Pezizomycotina</taxon>
        <taxon>Sordariomycetes</taxon>
        <taxon>Sordariomycetidae</taxon>
        <taxon>Diaporthales</taxon>
        <taxon>Cryphonectriaceae</taxon>
        <taxon>Cryphonectria-Endothia species complex</taxon>
        <taxon>Cryphonectria</taxon>
    </lineage>
</organism>
<dbReference type="EC" id="2.4.1.122" evidence="4"/>
<keyword evidence="6" id="KW-0808">Transferase</keyword>
<feature type="signal peptide" evidence="13">
    <location>
        <begin position="1"/>
        <end position="24"/>
    </location>
</feature>
<evidence type="ECO:0000313" key="16">
    <source>
        <dbReference type="Proteomes" id="UP000803844"/>
    </source>
</evidence>
<evidence type="ECO:0000256" key="1">
    <source>
        <dbReference type="ARBA" id="ARBA00004606"/>
    </source>
</evidence>
<dbReference type="PANTHER" id="PTHR23033:SF40">
    <property type="entry name" value="APPLE DOMAIN-CONTAINING PROTEIN"/>
    <property type="match status" value="1"/>
</dbReference>
<dbReference type="GO" id="GO:0016263">
    <property type="term" value="F:glycoprotein-N-acetylgalactosamine 3-beta-galactosyltransferase activity"/>
    <property type="evidence" value="ECO:0007669"/>
    <property type="project" value="UniProtKB-EC"/>
</dbReference>
<feature type="chain" id="PRO_5040189217" description="N-acetylgalactosaminide beta-1,3-galactosyltransferase" evidence="13">
    <location>
        <begin position="25"/>
        <end position="533"/>
    </location>
</feature>
<proteinExistence type="inferred from homology"/>
<evidence type="ECO:0000256" key="8">
    <source>
        <dbReference type="ARBA" id="ARBA00022741"/>
    </source>
</evidence>
<dbReference type="EMBL" id="MU032347">
    <property type="protein sequence ID" value="KAF3765667.1"/>
    <property type="molecule type" value="Genomic_DNA"/>
</dbReference>
<dbReference type="InterPro" id="IPR026050">
    <property type="entry name" value="C1GALT1/C1GALT1_chp1"/>
</dbReference>
<dbReference type="GeneID" id="63843253"/>
<dbReference type="GO" id="GO:0000166">
    <property type="term" value="F:nucleotide binding"/>
    <property type="evidence" value="ECO:0007669"/>
    <property type="project" value="UniProtKB-KW"/>
</dbReference>
<keyword evidence="7" id="KW-0812">Transmembrane</keyword>
<keyword evidence="11" id="KW-0472">Membrane</keyword>
<evidence type="ECO:0000256" key="13">
    <source>
        <dbReference type="SAM" id="SignalP"/>
    </source>
</evidence>
<evidence type="ECO:0000256" key="3">
    <source>
        <dbReference type="ARBA" id="ARBA00006462"/>
    </source>
</evidence>
<dbReference type="FunFam" id="3.90.550.50:FF:000039">
    <property type="entry name" value="WGS project CABT00000000 data, contig 2.9"/>
    <property type="match status" value="1"/>
</dbReference>
<comment type="subcellular location">
    <subcellularLocation>
        <location evidence="1">Membrane</location>
        <topology evidence="1">Single-pass type II membrane protein</topology>
    </subcellularLocation>
</comment>
<dbReference type="RefSeq" id="XP_040776628.1">
    <property type="nucleotide sequence ID" value="XM_040926124.1"/>
</dbReference>
<comment type="pathway">
    <text evidence="2">Protein modification; protein glycosylation.</text>
</comment>
<evidence type="ECO:0000256" key="2">
    <source>
        <dbReference type="ARBA" id="ARBA00004922"/>
    </source>
</evidence>
<comment type="caution">
    <text evidence="15">The sequence shown here is derived from an EMBL/GenBank/DDBJ whole genome shotgun (WGS) entry which is preliminary data.</text>
</comment>
<feature type="domain" description="Fringe-like glycosyltransferase" evidence="14">
    <location>
        <begin position="218"/>
        <end position="322"/>
    </location>
</feature>
<evidence type="ECO:0000256" key="5">
    <source>
        <dbReference type="ARBA" id="ARBA00022676"/>
    </source>
</evidence>
<accession>A0A9P4Y299</accession>
<dbReference type="InterPro" id="IPR003378">
    <property type="entry name" value="Fringe-like_glycosylTrfase"/>
</dbReference>
<gene>
    <name evidence="15" type="ORF">M406DRAFT_88503</name>
</gene>